<organism evidence="1 2">
    <name type="scientific">Jiangella mangrovi</name>
    <dbReference type="NCBI Taxonomy" id="1524084"/>
    <lineage>
        <taxon>Bacteria</taxon>
        <taxon>Bacillati</taxon>
        <taxon>Actinomycetota</taxon>
        <taxon>Actinomycetes</taxon>
        <taxon>Jiangellales</taxon>
        <taxon>Jiangellaceae</taxon>
        <taxon>Jiangella</taxon>
    </lineage>
</organism>
<accession>A0A7W9LKS5</accession>
<dbReference type="Proteomes" id="UP000542813">
    <property type="component" value="Unassembled WGS sequence"/>
</dbReference>
<dbReference type="RefSeq" id="WP_184821450.1">
    <property type="nucleotide sequence ID" value="NZ_JACHMM010000001.1"/>
</dbReference>
<proteinExistence type="predicted"/>
<gene>
    <name evidence="1" type="ORF">HD601_001996</name>
</gene>
<evidence type="ECO:0000313" key="1">
    <source>
        <dbReference type="EMBL" id="MBB5787421.1"/>
    </source>
</evidence>
<dbReference type="EMBL" id="JACHMM010000001">
    <property type="protein sequence ID" value="MBB5787421.1"/>
    <property type="molecule type" value="Genomic_DNA"/>
</dbReference>
<evidence type="ECO:0008006" key="3">
    <source>
        <dbReference type="Google" id="ProtNLM"/>
    </source>
</evidence>
<dbReference type="AlphaFoldDB" id="A0A7W9LKS5"/>
<sequence length="186" mass="20650">MPLHAFADESIRTSANVYVLAALLIDEADMTSVRVEARLLGKGSQPRFHWRDQVPADRRKAAAFVLGLRLNHLVVVGAGIDPRRQERARRKCLHELLTQLENQGVEHAWLESRDPVSDGRDIAAVRAFRAAHLISEIRVEHEHAVNEPLLWVADLVAGAVGAAEAGEPQYKLIIADGVTEHRIEVD</sequence>
<evidence type="ECO:0000313" key="2">
    <source>
        <dbReference type="Proteomes" id="UP000542813"/>
    </source>
</evidence>
<protein>
    <recommendedName>
        <fullName evidence="3">DUF3800 domain-containing protein</fullName>
    </recommendedName>
</protein>
<name>A0A7W9LKS5_9ACTN</name>
<reference evidence="1 2" key="1">
    <citation type="submission" date="2020-08" db="EMBL/GenBank/DDBJ databases">
        <title>Sequencing the genomes of 1000 actinobacteria strains.</title>
        <authorList>
            <person name="Klenk H.-P."/>
        </authorList>
    </citation>
    <scope>NUCLEOTIDE SEQUENCE [LARGE SCALE GENOMIC DNA]</scope>
    <source>
        <strain evidence="1 2">DSM 102122</strain>
    </source>
</reference>
<keyword evidence="2" id="KW-1185">Reference proteome</keyword>
<comment type="caution">
    <text evidence="1">The sequence shown here is derived from an EMBL/GenBank/DDBJ whole genome shotgun (WGS) entry which is preliminary data.</text>
</comment>